<dbReference type="GO" id="GO:0006869">
    <property type="term" value="P:lipid transport"/>
    <property type="evidence" value="ECO:0007669"/>
    <property type="project" value="InterPro"/>
</dbReference>
<gene>
    <name evidence="9" type="ORF">F8388_022033</name>
</gene>
<dbReference type="Pfam" id="PF00234">
    <property type="entry name" value="Tryp_alpha_amyl"/>
    <property type="match status" value="1"/>
</dbReference>
<feature type="chain" id="PRO_5029745045" description="Non-specific lipid-transfer protein" evidence="7">
    <location>
        <begin position="26"/>
        <end position="277"/>
    </location>
</feature>
<dbReference type="InterPro" id="IPR000528">
    <property type="entry name" value="Plant_nsLTP"/>
</dbReference>
<comment type="similarity">
    <text evidence="2 6">Belongs to the plant LTP family.</text>
</comment>
<evidence type="ECO:0000313" key="9">
    <source>
        <dbReference type="EMBL" id="KAF4378946.1"/>
    </source>
</evidence>
<name>A0A7J6G7J4_CANSA</name>
<dbReference type="InterPro" id="IPR036312">
    <property type="entry name" value="Bifun_inhib/LTP/seed_sf"/>
</dbReference>
<evidence type="ECO:0000256" key="3">
    <source>
        <dbReference type="ARBA" id="ARBA00022448"/>
    </source>
</evidence>
<dbReference type="GO" id="GO:0008289">
    <property type="term" value="F:lipid binding"/>
    <property type="evidence" value="ECO:0007669"/>
    <property type="project" value="UniProtKB-KW"/>
</dbReference>
<dbReference type="SUPFAM" id="SSF47699">
    <property type="entry name" value="Bifunctional inhibitor/lipid-transfer protein/seed storage 2S albumin"/>
    <property type="match status" value="1"/>
</dbReference>
<dbReference type="AlphaFoldDB" id="A0A7J6G7J4"/>
<comment type="caution">
    <text evidence="9">The sequence shown here is derived from an EMBL/GenBank/DDBJ whole genome shotgun (WGS) entry which is preliminary data.</text>
</comment>
<keyword evidence="4 6" id="KW-0446">Lipid-binding</keyword>
<dbReference type="Gene3D" id="1.10.110.10">
    <property type="entry name" value="Plant lipid-transfer and hydrophobic proteins"/>
    <property type="match status" value="1"/>
</dbReference>
<keyword evidence="7" id="KW-0732">Signal</keyword>
<organism evidence="9 10">
    <name type="scientific">Cannabis sativa</name>
    <name type="common">Hemp</name>
    <name type="synonym">Marijuana</name>
    <dbReference type="NCBI Taxonomy" id="3483"/>
    <lineage>
        <taxon>Eukaryota</taxon>
        <taxon>Viridiplantae</taxon>
        <taxon>Streptophyta</taxon>
        <taxon>Embryophyta</taxon>
        <taxon>Tracheophyta</taxon>
        <taxon>Spermatophyta</taxon>
        <taxon>Magnoliopsida</taxon>
        <taxon>eudicotyledons</taxon>
        <taxon>Gunneridae</taxon>
        <taxon>Pentapetalae</taxon>
        <taxon>rosids</taxon>
        <taxon>fabids</taxon>
        <taxon>Rosales</taxon>
        <taxon>Cannabaceae</taxon>
        <taxon>Cannabis</taxon>
    </lineage>
</organism>
<dbReference type="InterPro" id="IPR016140">
    <property type="entry name" value="Bifunc_inhib/LTP/seed_store"/>
</dbReference>
<evidence type="ECO:0000256" key="5">
    <source>
        <dbReference type="ARBA" id="ARBA00023157"/>
    </source>
</evidence>
<dbReference type="SMART" id="SM00499">
    <property type="entry name" value="AAI"/>
    <property type="match status" value="1"/>
</dbReference>
<feature type="signal peptide" evidence="7">
    <location>
        <begin position="1"/>
        <end position="25"/>
    </location>
</feature>
<feature type="domain" description="Bifunctional inhibitor/plant lipid transfer protein/seed storage helical" evidence="8">
    <location>
        <begin position="28"/>
        <end position="103"/>
    </location>
</feature>
<evidence type="ECO:0000256" key="6">
    <source>
        <dbReference type="RuleBase" id="RU000628"/>
    </source>
</evidence>
<dbReference type="CDD" id="cd01960">
    <property type="entry name" value="nsLTP1"/>
    <property type="match status" value="1"/>
</dbReference>
<reference evidence="9 10" key="1">
    <citation type="journal article" date="2020" name="bioRxiv">
        <title>Sequence and annotation of 42 cannabis genomes reveals extensive copy number variation in cannabinoid synthesis and pathogen resistance genes.</title>
        <authorList>
            <person name="Mckernan K.J."/>
            <person name="Helbert Y."/>
            <person name="Kane L.T."/>
            <person name="Ebling H."/>
            <person name="Zhang L."/>
            <person name="Liu B."/>
            <person name="Eaton Z."/>
            <person name="Mclaughlin S."/>
            <person name="Kingan S."/>
            <person name="Baybayan P."/>
            <person name="Concepcion G."/>
            <person name="Jordan M."/>
            <person name="Riva A."/>
            <person name="Barbazuk W."/>
            <person name="Harkins T."/>
        </authorList>
    </citation>
    <scope>NUCLEOTIDE SEQUENCE [LARGE SCALE GENOMIC DNA]</scope>
    <source>
        <strain evidence="10">cv. Jamaican Lion 4</strain>
        <tissue evidence="9">Leaf</tissue>
    </source>
</reference>
<dbReference type="Proteomes" id="UP000525078">
    <property type="component" value="Unassembled WGS sequence"/>
</dbReference>
<evidence type="ECO:0000256" key="7">
    <source>
        <dbReference type="SAM" id="SignalP"/>
    </source>
</evidence>
<proteinExistence type="inferred from homology"/>
<evidence type="ECO:0000256" key="4">
    <source>
        <dbReference type="ARBA" id="ARBA00023121"/>
    </source>
</evidence>
<dbReference type="EMBL" id="JAATIP010000070">
    <property type="protein sequence ID" value="KAF4378946.1"/>
    <property type="molecule type" value="Genomic_DNA"/>
</dbReference>
<evidence type="ECO:0000313" key="10">
    <source>
        <dbReference type="Proteomes" id="UP000525078"/>
    </source>
</evidence>
<dbReference type="PRINTS" id="PR00382">
    <property type="entry name" value="LIPIDTRNSFER"/>
</dbReference>
<protein>
    <recommendedName>
        <fullName evidence="6">Non-specific lipid-transfer protein</fullName>
    </recommendedName>
</protein>
<comment type="function">
    <text evidence="1 6">Plant non-specific lipid-transfer proteins transfer phospholipids as well as galactolipids across membranes. May play a role in wax or cutin deposition in the cell walls of expanding epidermal cells and certain secretory tissues.</text>
</comment>
<evidence type="ECO:0000259" key="8">
    <source>
        <dbReference type="SMART" id="SM00499"/>
    </source>
</evidence>
<dbReference type="PANTHER" id="PTHR33076">
    <property type="entry name" value="NON-SPECIFIC LIPID-TRANSFER PROTEIN 2-RELATED"/>
    <property type="match status" value="1"/>
</dbReference>
<evidence type="ECO:0000256" key="1">
    <source>
        <dbReference type="ARBA" id="ARBA00003211"/>
    </source>
</evidence>
<keyword evidence="3 6" id="KW-0813">Transport</keyword>
<keyword evidence="5" id="KW-1015">Disulfide bond</keyword>
<evidence type="ECO:0000256" key="2">
    <source>
        <dbReference type="ARBA" id="ARBA00009748"/>
    </source>
</evidence>
<sequence>MANSIMKVLWLVVLAMVIASPVAHAITCSQVSSNLAPCLDYLRNGGTVPDACCNNIKSLSNAARTPADHQVVCYCLSKVARGSKGFMGYNASGLPGKCGVTSCNRELKFQNSVNSMDGLWYSNCKRVTISVLPQPFSPHFPTFPASSSLIFPMSTLMIANSPLAFNSDGTLFWAFNARSDLPSSLSLNTPTRIHPNHPFHLLKHLLPGNHFPSASADRYSRNRSDVSQLISSPDAPIHLQVSPSLLFSPFSLFIPDLPQLFVTSYQPQFIYFPDSLP</sequence>
<accession>A0A7J6G7J4</accession>